<feature type="transmembrane region" description="Helical" evidence="8">
    <location>
        <begin position="497"/>
        <end position="518"/>
    </location>
</feature>
<keyword evidence="3 8" id="KW-0812">Transmembrane</keyword>
<evidence type="ECO:0000313" key="10">
    <source>
        <dbReference type="EMBL" id="KAL2048367.1"/>
    </source>
</evidence>
<comment type="subcellular location">
    <subcellularLocation>
        <location evidence="1">Membrane</location>
        <topology evidence="1">Multi-pass membrane protein</topology>
    </subcellularLocation>
</comment>
<feature type="region of interest" description="Disordered" evidence="7">
    <location>
        <begin position="1"/>
        <end position="27"/>
    </location>
</feature>
<evidence type="ECO:0000259" key="9">
    <source>
        <dbReference type="PROSITE" id="PS50850"/>
    </source>
</evidence>
<organism evidence="10 11">
    <name type="scientific">Stereocaulon virgatum</name>
    <dbReference type="NCBI Taxonomy" id="373712"/>
    <lineage>
        <taxon>Eukaryota</taxon>
        <taxon>Fungi</taxon>
        <taxon>Dikarya</taxon>
        <taxon>Ascomycota</taxon>
        <taxon>Pezizomycotina</taxon>
        <taxon>Lecanoromycetes</taxon>
        <taxon>OSLEUM clade</taxon>
        <taxon>Lecanoromycetidae</taxon>
        <taxon>Lecanorales</taxon>
        <taxon>Lecanorineae</taxon>
        <taxon>Stereocaulaceae</taxon>
        <taxon>Stereocaulon</taxon>
    </lineage>
</organism>
<feature type="transmembrane region" description="Helical" evidence="8">
    <location>
        <begin position="79"/>
        <end position="105"/>
    </location>
</feature>
<keyword evidence="11" id="KW-1185">Reference proteome</keyword>
<evidence type="ECO:0000256" key="6">
    <source>
        <dbReference type="ARBA" id="ARBA00024338"/>
    </source>
</evidence>
<dbReference type="PROSITE" id="PS50850">
    <property type="entry name" value="MFS"/>
    <property type="match status" value="1"/>
</dbReference>
<feature type="transmembrane region" description="Helical" evidence="8">
    <location>
        <begin position="315"/>
        <end position="336"/>
    </location>
</feature>
<dbReference type="PANTHER" id="PTHR23505:SF79">
    <property type="entry name" value="PROTEIN SPINSTER"/>
    <property type="match status" value="1"/>
</dbReference>
<feature type="transmembrane region" description="Helical" evidence="8">
    <location>
        <begin position="112"/>
        <end position="131"/>
    </location>
</feature>
<gene>
    <name evidence="10" type="ORF">N7G274_000278</name>
</gene>
<evidence type="ECO:0000256" key="3">
    <source>
        <dbReference type="ARBA" id="ARBA00022692"/>
    </source>
</evidence>
<evidence type="ECO:0000256" key="2">
    <source>
        <dbReference type="ARBA" id="ARBA00022448"/>
    </source>
</evidence>
<comment type="caution">
    <text evidence="10">The sequence shown here is derived from an EMBL/GenBank/DDBJ whole genome shotgun (WGS) entry which is preliminary data.</text>
</comment>
<feature type="transmembrane region" description="Helical" evidence="8">
    <location>
        <begin position="40"/>
        <end position="59"/>
    </location>
</feature>
<dbReference type="EMBL" id="JBEFKJ010000001">
    <property type="protein sequence ID" value="KAL2048367.1"/>
    <property type="molecule type" value="Genomic_DNA"/>
</dbReference>
<accession>A0ABR4ARN1</accession>
<evidence type="ECO:0000256" key="7">
    <source>
        <dbReference type="SAM" id="MobiDB-lite"/>
    </source>
</evidence>
<evidence type="ECO:0000256" key="8">
    <source>
        <dbReference type="SAM" id="Phobius"/>
    </source>
</evidence>
<dbReference type="SUPFAM" id="SSF103473">
    <property type="entry name" value="MFS general substrate transporter"/>
    <property type="match status" value="1"/>
</dbReference>
<feature type="transmembrane region" description="Helical" evidence="8">
    <location>
        <begin position="385"/>
        <end position="405"/>
    </location>
</feature>
<feature type="domain" description="Major facilitator superfamily (MFS) profile" evidence="9">
    <location>
        <begin position="46"/>
        <end position="520"/>
    </location>
</feature>
<keyword evidence="2" id="KW-0813">Transport</keyword>
<proteinExistence type="inferred from homology"/>
<feature type="transmembrane region" description="Helical" evidence="8">
    <location>
        <begin position="175"/>
        <end position="195"/>
    </location>
</feature>
<dbReference type="InterPro" id="IPR020846">
    <property type="entry name" value="MFS_dom"/>
</dbReference>
<feature type="transmembrane region" description="Helical" evidence="8">
    <location>
        <begin position="343"/>
        <end position="365"/>
    </location>
</feature>
<dbReference type="Pfam" id="PF07690">
    <property type="entry name" value="MFS_1"/>
    <property type="match status" value="1"/>
</dbReference>
<dbReference type="Gene3D" id="1.20.1250.20">
    <property type="entry name" value="MFS general substrate transporter like domains"/>
    <property type="match status" value="1"/>
</dbReference>
<evidence type="ECO:0000256" key="1">
    <source>
        <dbReference type="ARBA" id="ARBA00004141"/>
    </source>
</evidence>
<dbReference type="InterPro" id="IPR044770">
    <property type="entry name" value="MFS_spinster-like"/>
</dbReference>
<feature type="transmembrane region" description="Helical" evidence="8">
    <location>
        <begin position="412"/>
        <end position="436"/>
    </location>
</feature>
<name>A0ABR4ARN1_9LECA</name>
<dbReference type="PANTHER" id="PTHR23505">
    <property type="entry name" value="SPINSTER"/>
    <property type="match status" value="1"/>
</dbReference>
<evidence type="ECO:0000313" key="11">
    <source>
        <dbReference type="Proteomes" id="UP001590950"/>
    </source>
</evidence>
<keyword evidence="5 8" id="KW-0472">Membrane</keyword>
<feature type="transmembrane region" description="Helical" evidence="8">
    <location>
        <begin position="456"/>
        <end position="476"/>
    </location>
</feature>
<reference evidence="10 11" key="1">
    <citation type="submission" date="2024-09" db="EMBL/GenBank/DDBJ databases">
        <title>Rethinking Asexuality: The Enigmatic Case of Functional Sexual Genes in Lepraria (Stereocaulaceae).</title>
        <authorList>
            <person name="Doellman M."/>
            <person name="Sun Y."/>
            <person name="Barcenas-Pena A."/>
            <person name="Lumbsch H.T."/>
            <person name="Grewe F."/>
        </authorList>
    </citation>
    <scope>NUCLEOTIDE SEQUENCE [LARGE SCALE GENOMIC DNA]</scope>
    <source>
        <strain evidence="10 11">Mercado 3170</strain>
    </source>
</reference>
<dbReference type="InterPro" id="IPR036259">
    <property type="entry name" value="MFS_trans_sf"/>
</dbReference>
<evidence type="ECO:0000256" key="4">
    <source>
        <dbReference type="ARBA" id="ARBA00022989"/>
    </source>
</evidence>
<protein>
    <recommendedName>
        <fullName evidence="9">Major facilitator superfamily (MFS) profile domain-containing protein</fullName>
    </recommendedName>
</protein>
<feature type="compositionally biased region" description="Basic and acidic residues" evidence="7">
    <location>
        <begin position="1"/>
        <end position="16"/>
    </location>
</feature>
<evidence type="ECO:0000256" key="5">
    <source>
        <dbReference type="ARBA" id="ARBA00023136"/>
    </source>
</evidence>
<dbReference type="InterPro" id="IPR011701">
    <property type="entry name" value="MFS"/>
</dbReference>
<keyword evidence="4 8" id="KW-1133">Transmembrane helix</keyword>
<dbReference type="Proteomes" id="UP001590950">
    <property type="component" value="Unassembled WGS sequence"/>
</dbReference>
<feature type="transmembrane region" description="Helical" evidence="8">
    <location>
        <begin position="201"/>
        <end position="223"/>
    </location>
</feature>
<sequence length="520" mass="56970">MSKAELEDHVGVREDSQEGTESPQNYVGSSKLVSRPHLPIWRVVTSLVLLFLNYFLAQYDKFILSYFQTEVLTSLKLSQASYGILSGYATGIVYALLALPAAYIADYTEARVWVLTISAIWWSLCAIFQGLSHNFWQILLARIGMGIGQAPVEALSVSLISDLMGKEYVFFGESILYVGVYIGEAVSGQIAVAFAKTKTPWNTALVAIGIVGVIVAVFIRLLVREPPRQTSIITSHYPDHLGEHLPAVSTRTKLAYARSDISATISYLLRMRSFWLLVLSASFRQLSGNVFGYYMPTYLSTLYPSKTELLSRYGIIVGTVGSVAVLLGGLLTSAFWRRTKMLPLYLVGVGGMISAVFVLLMLFSLQISGNDQTAGVRVLYGTMSAAYMTAELWLGAINSLIILLLPPRYKTFALSIWDMIQVLVYASGPEIIGLALRNVDTASAAYLEGIKICLAVIIPVGYWLAGIGFFLSMPLVKRDLAGDFVVGSLSKRRKTGFTSIGTVLGVIVIVLFVVSIVYKD</sequence>
<feature type="transmembrane region" description="Helical" evidence="8">
    <location>
        <begin position="274"/>
        <end position="295"/>
    </location>
</feature>
<comment type="similarity">
    <text evidence="6">Belongs to the major facilitator superfamily. Spinster (TC 2.A.1.49) family.</text>
</comment>